<organism evidence="1">
    <name type="scientific">Absidia glauca</name>
    <name type="common">Pin mould</name>
    <dbReference type="NCBI Taxonomy" id="4829"/>
    <lineage>
        <taxon>Eukaryota</taxon>
        <taxon>Fungi</taxon>
        <taxon>Fungi incertae sedis</taxon>
        <taxon>Mucoromycota</taxon>
        <taxon>Mucoromycotina</taxon>
        <taxon>Mucoromycetes</taxon>
        <taxon>Mucorales</taxon>
        <taxon>Cunninghamellaceae</taxon>
        <taxon>Absidia</taxon>
    </lineage>
</organism>
<dbReference type="Proteomes" id="UP000078561">
    <property type="component" value="Unassembled WGS sequence"/>
</dbReference>
<reference evidence="1" key="1">
    <citation type="submission" date="2016-04" db="EMBL/GenBank/DDBJ databases">
        <authorList>
            <person name="Evans L.H."/>
            <person name="Alamgir A."/>
            <person name="Owens N."/>
            <person name="Weber N.D."/>
            <person name="Virtaneva K."/>
            <person name="Barbian K."/>
            <person name="Babar A."/>
            <person name="Rosenke K."/>
        </authorList>
    </citation>
    <scope>NUCLEOTIDE SEQUENCE [LARGE SCALE GENOMIC DNA]</scope>
    <source>
        <strain evidence="1">CBS 101.48</strain>
    </source>
</reference>
<evidence type="ECO:0000313" key="1">
    <source>
        <dbReference type="EMBL" id="SAM05107.1"/>
    </source>
</evidence>
<keyword evidence="2" id="KW-1185">Reference proteome</keyword>
<dbReference type="AlphaFoldDB" id="A0A168QMH6"/>
<accession>A0A168QMH6</accession>
<dbReference type="InParanoid" id="A0A168QMH6"/>
<protein>
    <submittedName>
        <fullName evidence="1">Uncharacterized protein</fullName>
    </submittedName>
</protein>
<dbReference type="EMBL" id="LT554419">
    <property type="protein sequence ID" value="SAM05107.1"/>
    <property type="molecule type" value="Genomic_DNA"/>
</dbReference>
<gene>
    <name evidence="1" type="primary">ABSGL_10973.1 scaffold 12038</name>
</gene>
<proteinExistence type="predicted"/>
<name>A0A168QMH6_ABSGL</name>
<evidence type="ECO:0000313" key="2">
    <source>
        <dbReference type="Proteomes" id="UP000078561"/>
    </source>
</evidence>
<sequence>MLGRIEPMSEYNTHAKTQVPMCISSVMSLRTPDPTTIGTPRAYRSYHIQTPTDRSRAYRSIQTSIQHISPGNAPRRLILPLKQPAGAPF</sequence>